<dbReference type="AlphaFoldDB" id="A0AAD6YEM3"/>
<comment type="caution">
    <text evidence="2">The sequence shown here is derived from an EMBL/GenBank/DDBJ whole genome shotgun (WGS) entry which is preliminary data.</text>
</comment>
<protein>
    <submittedName>
        <fullName evidence="2">Uncharacterized protein</fullName>
    </submittedName>
</protein>
<keyword evidence="3" id="KW-1185">Reference proteome</keyword>
<organism evidence="2 3">
    <name type="scientific">Mycena pura</name>
    <dbReference type="NCBI Taxonomy" id="153505"/>
    <lineage>
        <taxon>Eukaryota</taxon>
        <taxon>Fungi</taxon>
        <taxon>Dikarya</taxon>
        <taxon>Basidiomycota</taxon>
        <taxon>Agaricomycotina</taxon>
        <taxon>Agaricomycetes</taxon>
        <taxon>Agaricomycetidae</taxon>
        <taxon>Agaricales</taxon>
        <taxon>Marasmiineae</taxon>
        <taxon>Mycenaceae</taxon>
        <taxon>Mycena</taxon>
    </lineage>
</organism>
<reference evidence="2" key="1">
    <citation type="submission" date="2023-03" db="EMBL/GenBank/DDBJ databases">
        <title>Massive genome expansion in bonnet fungi (Mycena s.s.) driven by repeated elements and novel gene families across ecological guilds.</title>
        <authorList>
            <consortium name="Lawrence Berkeley National Laboratory"/>
            <person name="Harder C.B."/>
            <person name="Miyauchi S."/>
            <person name="Viragh M."/>
            <person name="Kuo A."/>
            <person name="Thoen E."/>
            <person name="Andreopoulos B."/>
            <person name="Lu D."/>
            <person name="Skrede I."/>
            <person name="Drula E."/>
            <person name="Henrissat B."/>
            <person name="Morin E."/>
            <person name="Kohler A."/>
            <person name="Barry K."/>
            <person name="LaButti K."/>
            <person name="Morin E."/>
            <person name="Salamov A."/>
            <person name="Lipzen A."/>
            <person name="Mereny Z."/>
            <person name="Hegedus B."/>
            <person name="Baldrian P."/>
            <person name="Stursova M."/>
            <person name="Weitz H."/>
            <person name="Taylor A."/>
            <person name="Grigoriev I.V."/>
            <person name="Nagy L.G."/>
            <person name="Martin F."/>
            <person name="Kauserud H."/>
        </authorList>
    </citation>
    <scope>NUCLEOTIDE SEQUENCE</scope>
    <source>
        <strain evidence="2">9144</strain>
    </source>
</reference>
<dbReference type="EMBL" id="JARJCW010000023">
    <property type="protein sequence ID" value="KAJ7212611.1"/>
    <property type="molecule type" value="Genomic_DNA"/>
</dbReference>
<gene>
    <name evidence="2" type="ORF">GGX14DRAFT_564363</name>
</gene>
<evidence type="ECO:0000313" key="2">
    <source>
        <dbReference type="EMBL" id="KAJ7212611.1"/>
    </source>
</evidence>
<evidence type="ECO:0000256" key="1">
    <source>
        <dbReference type="SAM" id="Phobius"/>
    </source>
</evidence>
<keyword evidence="1" id="KW-0472">Membrane</keyword>
<name>A0AAD6YEM3_9AGAR</name>
<dbReference type="Proteomes" id="UP001219525">
    <property type="component" value="Unassembled WGS sequence"/>
</dbReference>
<accession>A0AAD6YEM3</accession>
<evidence type="ECO:0000313" key="3">
    <source>
        <dbReference type="Proteomes" id="UP001219525"/>
    </source>
</evidence>
<keyword evidence="1" id="KW-1133">Transmembrane helix</keyword>
<proteinExistence type="predicted"/>
<sequence length="234" mass="25750">MPPWYPKLGYVESVSLPGYNGDIPFPTATLLLPGSRMFGLLTWTARLRLDSSQGWMYQPEIIGLQSNPNDKTEGSDIASLTLFQVGGPTRILQEVADASILSGISSLGGFWTFVNGGFALLFGANIIYFAFGRRPLSALGVVHLFQRHKLVRQWHEDFPALQTEGGSPGSESAGIVAFIRERLVDLNQHHTGDTSKEDMDSATGLPNLDVLQPARHNETPELHSWETWEKSTIA</sequence>
<keyword evidence="1" id="KW-0812">Transmembrane</keyword>
<feature type="transmembrane region" description="Helical" evidence="1">
    <location>
        <begin position="110"/>
        <end position="131"/>
    </location>
</feature>